<dbReference type="SUPFAM" id="SSF54593">
    <property type="entry name" value="Glyoxalase/Bleomycin resistance protein/Dihydroxybiphenyl dioxygenase"/>
    <property type="match status" value="1"/>
</dbReference>
<protein>
    <recommendedName>
        <fullName evidence="4">Preprotein translocase subunit SecD</fullName>
    </recommendedName>
</protein>
<dbReference type="EMBL" id="BPQO01000004">
    <property type="protein sequence ID" value="GJD87690.1"/>
    <property type="molecule type" value="Genomic_DNA"/>
</dbReference>
<feature type="region of interest" description="Disordered" evidence="1">
    <location>
        <begin position="250"/>
        <end position="274"/>
    </location>
</feature>
<evidence type="ECO:0000256" key="1">
    <source>
        <dbReference type="SAM" id="MobiDB-lite"/>
    </source>
</evidence>
<comment type="caution">
    <text evidence="2">The sequence shown here is derived from an EMBL/GenBank/DDBJ whole genome shotgun (WGS) entry which is preliminary data.</text>
</comment>
<dbReference type="AlphaFoldDB" id="A0AAV4ZIQ2"/>
<reference evidence="2" key="1">
    <citation type="journal article" date="2016" name="Front. Microbiol.">
        <title>Genome Sequence of the Piezophilic, Mesophilic Sulfate-Reducing Bacterium Desulfovibrio indicus J2T.</title>
        <authorList>
            <person name="Cao J."/>
            <person name="Maignien L."/>
            <person name="Shao Z."/>
            <person name="Alain K."/>
            <person name="Jebbar M."/>
        </authorList>
    </citation>
    <scope>NUCLEOTIDE SEQUENCE</scope>
    <source>
        <strain evidence="2">DSM 16372</strain>
    </source>
</reference>
<dbReference type="InterPro" id="IPR029068">
    <property type="entry name" value="Glyas_Bleomycin-R_OHBP_Dase"/>
</dbReference>
<organism evidence="2 3">
    <name type="scientific">Methylobacterium hispanicum</name>
    <dbReference type="NCBI Taxonomy" id="270350"/>
    <lineage>
        <taxon>Bacteria</taxon>
        <taxon>Pseudomonadati</taxon>
        <taxon>Pseudomonadota</taxon>
        <taxon>Alphaproteobacteria</taxon>
        <taxon>Hyphomicrobiales</taxon>
        <taxon>Methylobacteriaceae</taxon>
        <taxon>Methylobacterium</taxon>
    </lineage>
</organism>
<proteinExistence type="predicted"/>
<name>A0AAV4ZIQ2_9HYPH</name>
<sequence>MRRLRRSEVMTKPTIVLLAGLVAASIAFSVSAQEVSGIEISVGTRSAAEGRALAVRAAGEEAARRLGLDPASAVVTNGVVRDVRFADGLLTALVDVTVEGVGVRAAADRPPSGRAVPDGAGWVLVVHAVRAASGRLVPWDRRDPWGMIWRVPTDLGRFRAVPVTGDAEDASIATAQALESFDGRAFRHLAAKYRAPAVALAVREGNEAAVAIWRNGRTTEWTRVPLGDLTDARAVRLAVTRSIAEDAVGLRPSAAGTGQGEPSGRGSESVRISGWRHRADGGEEYRAVLSVEDRDDAVARLAAEGIEVLSLRDGAGGTEVVLLAPDGGGIEAGLRRAGLRISP</sequence>
<evidence type="ECO:0000313" key="3">
    <source>
        <dbReference type="Proteomes" id="UP001055247"/>
    </source>
</evidence>
<accession>A0AAV4ZIQ2</accession>
<evidence type="ECO:0008006" key="4">
    <source>
        <dbReference type="Google" id="ProtNLM"/>
    </source>
</evidence>
<evidence type="ECO:0000313" key="2">
    <source>
        <dbReference type="EMBL" id="GJD87690.1"/>
    </source>
</evidence>
<dbReference type="Proteomes" id="UP001055247">
    <property type="component" value="Unassembled WGS sequence"/>
</dbReference>
<reference evidence="2" key="2">
    <citation type="submission" date="2021-08" db="EMBL/GenBank/DDBJ databases">
        <authorList>
            <person name="Tani A."/>
            <person name="Ola A."/>
            <person name="Ogura Y."/>
            <person name="Katsura K."/>
            <person name="Hayashi T."/>
        </authorList>
    </citation>
    <scope>NUCLEOTIDE SEQUENCE</scope>
    <source>
        <strain evidence="2">DSM 16372</strain>
    </source>
</reference>
<gene>
    <name evidence="2" type="ORF">BHAOGJBA_1195</name>
</gene>
<keyword evidence="3" id="KW-1185">Reference proteome</keyword>